<keyword evidence="2" id="KW-1185">Reference proteome</keyword>
<sequence>MRTVIERKKERKKERKEGRKELLDYIRCVRLFELADYLNSALGVLVLEENVFLQHFDGEQTLAASLLRQQHLSGDGERRGSYCNNKDSALTVMKQHWGDEDSKTPLSSLCLIYWGIKEKLESTGSLEMSTSRRTVWRGGGRPARAHDC</sequence>
<evidence type="ECO:0000313" key="1">
    <source>
        <dbReference type="EMBL" id="TNN81076.1"/>
    </source>
</evidence>
<dbReference type="Proteomes" id="UP000314294">
    <property type="component" value="Unassembled WGS sequence"/>
</dbReference>
<protein>
    <submittedName>
        <fullName evidence="1">Uncharacterized protein</fullName>
    </submittedName>
</protein>
<evidence type="ECO:0000313" key="2">
    <source>
        <dbReference type="Proteomes" id="UP000314294"/>
    </source>
</evidence>
<organism evidence="1 2">
    <name type="scientific">Liparis tanakae</name>
    <name type="common">Tanaka's snailfish</name>
    <dbReference type="NCBI Taxonomy" id="230148"/>
    <lineage>
        <taxon>Eukaryota</taxon>
        <taxon>Metazoa</taxon>
        <taxon>Chordata</taxon>
        <taxon>Craniata</taxon>
        <taxon>Vertebrata</taxon>
        <taxon>Euteleostomi</taxon>
        <taxon>Actinopterygii</taxon>
        <taxon>Neopterygii</taxon>
        <taxon>Teleostei</taxon>
        <taxon>Neoteleostei</taxon>
        <taxon>Acanthomorphata</taxon>
        <taxon>Eupercaria</taxon>
        <taxon>Perciformes</taxon>
        <taxon>Cottioidei</taxon>
        <taxon>Cottales</taxon>
        <taxon>Liparidae</taxon>
        <taxon>Liparis</taxon>
    </lineage>
</organism>
<gene>
    <name evidence="1" type="ORF">EYF80_008732</name>
</gene>
<dbReference type="EMBL" id="SRLO01000049">
    <property type="protein sequence ID" value="TNN81076.1"/>
    <property type="molecule type" value="Genomic_DNA"/>
</dbReference>
<proteinExistence type="predicted"/>
<dbReference type="AlphaFoldDB" id="A0A4Z2IT99"/>
<comment type="caution">
    <text evidence="1">The sequence shown here is derived from an EMBL/GenBank/DDBJ whole genome shotgun (WGS) entry which is preliminary data.</text>
</comment>
<name>A0A4Z2IT99_9TELE</name>
<reference evidence="1 2" key="1">
    <citation type="submission" date="2019-03" db="EMBL/GenBank/DDBJ databases">
        <title>First draft genome of Liparis tanakae, snailfish: a comprehensive survey of snailfish specific genes.</title>
        <authorList>
            <person name="Kim W."/>
            <person name="Song I."/>
            <person name="Jeong J.-H."/>
            <person name="Kim D."/>
            <person name="Kim S."/>
            <person name="Ryu S."/>
            <person name="Song J.Y."/>
            <person name="Lee S.K."/>
        </authorList>
    </citation>
    <scope>NUCLEOTIDE SEQUENCE [LARGE SCALE GENOMIC DNA]</scope>
    <source>
        <tissue evidence="1">Muscle</tissue>
    </source>
</reference>
<accession>A0A4Z2IT99</accession>